<feature type="transmembrane region" description="Helical" evidence="6">
    <location>
        <begin position="368"/>
        <end position="389"/>
    </location>
</feature>
<feature type="transmembrane region" description="Helical" evidence="6">
    <location>
        <begin position="121"/>
        <end position="140"/>
    </location>
</feature>
<accession>A0ABV5J0N9</accession>
<comment type="caution">
    <text evidence="7">The sequence shown here is derived from an EMBL/GenBank/DDBJ whole genome shotgun (WGS) entry which is preliminary data.</text>
</comment>
<evidence type="ECO:0000256" key="5">
    <source>
        <dbReference type="ARBA" id="ARBA00023136"/>
    </source>
</evidence>
<comment type="subcellular location">
    <subcellularLocation>
        <location evidence="1">Cell membrane</location>
        <topology evidence="1">Multi-pass membrane protein</topology>
    </subcellularLocation>
</comment>
<evidence type="ECO:0000256" key="3">
    <source>
        <dbReference type="ARBA" id="ARBA00022692"/>
    </source>
</evidence>
<keyword evidence="4 6" id="KW-1133">Transmembrane helix</keyword>
<feature type="transmembrane region" description="Helical" evidence="6">
    <location>
        <begin position="81"/>
        <end position="101"/>
    </location>
</feature>
<keyword evidence="2" id="KW-1003">Cell membrane</keyword>
<sequence length="497" mass="55664">MGKIRKQSSQTTIIAYAGILIGFVGSALLRPKILTEGEIGLLQLVLNTTALFASIFTLGTNLTTLKMVPEFKHKPKKRKRFISFSLLVGLAGALLAIPAFLGLRNFIFQTNEGGLAGFDYNWTFFSGVLVVIAFRIFQFILDAYLRTNHQPLPGIIAESILQKFLPIIALVLLYIDWISFQQLVYFNLAIFILPVSISFILLNRSKAFRLGKPGPFTPYEKQKIAGISSSGILEILSGGLILYIDVYMVQWLLGEESVGVYTTLFFFGAVISVPAKALRRVSIVTISEHIAQRDYKSIQSIYQKSSQTLLVIGGLIFLGIWGNRYSVGEYLGESYAVALPVLLFIALAQLVDNITSVNYQIIAVSRHYYYNLFMGFLTLVLLIASNYLLIPKMGVSGAALASLISMGLINSLRYIFLKKRYNLTPFTWESIKTLAIIGIVWLIIDWIPDLENLYFNLLVKGTIVLALYLPFVYFTKCSPDVNIVMDKYLRKIGLKNQ</sequence>
<feature type="transmembrane region" description="Helical" evidence="6">
    <location>
        <begin position="184"/>
        <end position="203"/>
    </location>
</feature>
<evidence type="ECO:0000256" key="1">
    <source>
        <dbReference type="ARBA" id="ARBA00004651"/>
    </source>
</evidence>
<dbReference type="RefSeq" id="WP_290246243.1">
    <property type="nucleotide sequence ID" value="NZ_JAUFQT010000001.1"/>
</dbReference>
<feature type="transmembrane region" description="Helical" evidence="6">
    <location>
        <begin position="306"/>
        <end position="323"/>
    </location>
</feature>
<dbReference type="PANTHER" id="PTHR30250:SF11">
    <property type="entry name" value="O-ANTIGEN TRANSPORTER-RELATED"/>
    <property type="match status" value="1"/>
</dbReference>
<keyword evidence="3 6" id="KW-0812">Transmembrane</keyword>
<feature type="transmembrane region" description="Helical" evidence="6">
    <location>
        <begin position="395"/>
        <end position="416"/>
    </location>
</feature>
<dbReference type="Proteomes" id="UP001589654">
    <property type="component" value="Unassembled WGS sequence"/>
</dbReference>
<feature type="transmembrane region" description="Helical" evidence="6">
    <location>
        <begin position="428"/>
        <end position="447"/>
    </location>
</feature>
<reference evidence="7 8" key="1">
    <citation type="submission" date="2024-09" db="EMBL/GenBank/DDBJ databases">
        <authorList>
            <person name="Sun Q."/>
            <person name="Mori K."/>
        </authorList>
    </citation>
    <scope>NUCLEOTIDE SEQUENCE [LARGE SCALE GENOMIC DNA]</scope>
    <source>
        <strain evidence="7 8">CECT 7682</strain>
    </source>
</reference>
<keyword evidence="5 6" id="KW-0472">Membrane</keyword>
<feature type="transmembrane region" description="Helical" evidence="6">
    <location>
        <begin position="12"/>
        <end position="29"/>
    </location>
</feature>
<name>A0ABV5J0N9_9BACT</name>
<dbReference type="EMBL" id="JBHMEW010000007">
    <property type="protein sequence ID" value="MFB9210377.1"/>
    <property type="molecule type" value="Genomic_DNA"/>
</dbReference>
<feature type="transmembrane region" description="Helical" evidence="6">
    <location>
        <begin position="160"/>
        <end position="178"/>
    </location>
</feature>
<evidence type="ECO:0000256" key="4">
    <source>
        <dbReference type="ARBA" id="ARBA00022989"/>
    </source>
</evidence>
<feature type="transmembrane region" description="Helical" evidence="6">
    <location>
        <begin position="335"/>
        <end position="356"/>
    </location>
</feature>
<feature type="transmembrane region" description="Helical" evidence="6">
    <location>
        <begin position="41"/>
        <end position="60"/>
    </location>
</feature>
<evidence type="ECO:0000313" key="8">
    <source>
        <dbReference type="Proteomes" id="UP001589654"/>
    </source>
</evidence>
<gene>
    <name evidence="7" type="ORF">ACFFUR_01035</name>
</gene>
<feature type="transmembrane region" description="Helical" evidence="6">
    <location>
        <begin position="224"/>
        <end position="246"/>
    </location>
</feature>
<keyword evidence="8" id="KW-1185">Reference proteome</keyword>
<evidence type="ECO:0000313" key="7">
    <source>
        <dbReference type="EMBL" id="MFB9210377.1"/>
    </source>
</evidence>
<evidence type="ECO:0000256" key="2">
    <source>
        <dbReference type="ARBA" id="ARBA00022475"/>
    </source>
</evidence>
<dbReference type="InterPro" id="IPR050833">
    <property type="entry name" value="Poly_Biosynth_Transport"/>
</dbReference>
<organism evidence="7 8">
    <name type="scientific">Echinicola jeungdonensis</name>
    <dbReference type="NCBI Taxonomy" id="709343"/>
    <lineage>
        <taxon>Bacteria</taxon>
        <taxon>Pseudomonadati</taxon>
        <taxon>Bacteroidota</taxon>
        <taxon>Cytophagia</taxon>
        <taxon>Cytophagales</taxon>
        <taxon>Cyclobacteriaceae</taxon>
        <taxon>Echinicola</taxon>
    </lineage>
</organism>
<feature type="transmembrane region" description="Helical" evidence="6">
    <location>
        <begin position="453"/>
        <end position="475"/>
    </location>
</feature>
<protein>
    <submittedName>
        <fullName evidence="7">Lipopolysaccharide biosynthesis protein</fullName>
    </submittedName>
</protein>
<feature type="transmembrane region" description="Helical" evidence="6">
    <location>
        <begin position="258"/>
        <end position="278"/>
    </location>
</feature>
<proteinExistence type="predicted"/>
<dbReference type="PANTHER" id="PTHR30250">
    <property type="entry name" value="PST FAMILY PREDICTED COLANIC ACID TRANSPORTER"/>
    <property type="match status" value="1"/>
</dbReference>
<evidence type="ECO:0000256" key="6">
    <source>
        <dbReference type="SAM" id="Phobius"/>
    </source>
</evidence>